<dbReference type="RefSeq" id="WP_089667616.1">
    <property type="nucleotide sequence ID" value="NZ_FOJA01000001.1"/>
</dbReference>
<feature type="transmembrane region" description="Helical" evidence="7">
    <location>
        <begin position="73"/>
        <end position="93"/>
    </location>
</feature>
<evidence type="ECO:0000256" key="3">
    <source>
        <dbReference type="ARBA" id="ARBA00022679"/>
    </source>
</evidence>
<keyword evidence="6" id="KW-0067">ATP-binding</keyword>
<keyword evidence="5 10" id="KW-0418">Kinase</keyword>
<dbReference type="InterPro" id="IPR031621">
    <property type="entry name" value="HisKA_7TM"/>
</dbReference>
<feature type="domain" description="Histidine kinase" evidence="8">
    <location>
        <begin position="346"/>
        <end position="546"/>
    </location>
</feature>
<accession>A0A1I0MYV7</accession>
<dbReference type="InterPro" id="IPR003594">
    <property type="entry name" value="HATPase_dom"/>
</dbReference>
<keyword evidence="4" id="KW-0547">Nucleotide-binding</keyword>
<dbReference type="PROSITE" id="PS50112">
    <property type="entry name" value="PAS"/>
    <property type="match status" value="1"/>
</dbReference>
<evidence type="ECO:0000256" key="7">
    <source>
        <dbReference type="SAM" id="Phobius"/>
    </source>
</evidence>
<dbReference type="SUPFAM" id="SSF55785">
    <property type="entry name" value="PYP-like sensor domain (PAS domain)"/>
    <property type="match status" value="1"/>
</dbReference>
<dbReference type="InterPro" id="IPR050980">
    <property type="entry name" value="2C_sensor_his_kinase"/>
</dbReference>
<keyword evidence="3" id="KW-0808">Transferase</keyword>
<feature type="domain" description="PAS" evidence="9">
    <location>
        <begin position="225"/>
        <end position="271"/>
    </location>
</feature>
<evidence type="ECO:0000256" key="4">
    <source>
        <dbReference type="ARBA" id="ARBA00022741"/>
    </source>
</evidence>
<dbReference type="InterPro" id="IPR036890">
    <property type="entry name" value="HATPase_C_sf"/>
</dbReference>
<dbReference type="GO" id="GO:0004673">
    <property type="term" value="F:protein histidine kinase activity"/>
    <property type="evidence" value="ECO:0007669"/>
    <property type="project" value="UniProtKB-EC"/>
</dbReference>
<reference evidence="10 11" key="1">
    <citation type="submission" date="2016-10" db="EMBL/GenBank/DDBJ databases">
        <authorList>
            <person name="de Groot N.N."/>
        </authorList>
    </citation>
    <scope>NUCLEOTIDE SEQUENCE [LARGE SCALE GENOMIC DNA]</scope>
    <source>
        <strain evidence="10 11">CGMCC 1.5337</strain>
    </source>
</reference>
<evidence type="ECO:0000256" key="1">
    <source>
        <dbReference type="ARBA" id="ARBA00000085"/>
    </source>
</evidence>
<evidence type="ECO:0000256" key="5">
    <source>
        <dbReference type="ARBA" id="ARBA00022777"/>
    </source>
</evidence>
<dbReference type="SMART" id="SM00387">
    <property type="entry name" value="HATPase_c"/>
    <property type="match status" value="1"/>
</dbReference>
<dbReference type="Pfam" id="PF16927">
    <property type="entry name" value="HisKA_7TM"/>
    <property type="match status" value="1"/>
</dbReference>
<dbReference type="InterPro" id="IPR035965">
    <property type="entry name" value="PAS-like_dom_sf"/>
</dbReference>
<dbReference type="GO" id="GO:0005524">
    <property type="term" value="F:ATP binding"/>
    <property type="evidence" value="ECO:0007669"/>
    <property type="project" value="UniProtKB-KW"/>
</dbReference>
<evidence type="ECO:0000259" key="8">
    <source>
        <dbReference type="PROSITE" id="PS50109"/>
    </source>
</evidence>
<dbReference type="InterPro" id="IPR005467">
    <property type="entry name" value="His_kinase_dom"/>
</dbReference>
<dbReference type="AlphaFoldDB" id="A0A1I0MYV7"/>
<keyword evidence="11" id="KW-1185">Reference proteome</keyword>
<dbReference type="Pfam" id="PF02518">
    <property type="entry name" value="HATPase_c"/>
    <property type="match status" value="1"/>
</dbReference>
<dbReference type="OrthoDB" id="327291at2157"/>
<keyword evidence="7" id="KW-0472">Membrane</keyword>
<keyword evidence="7" id="KW-0812">Transmembrane</keyword>
<dbReference type="Gene3D" id="3.30.565.10">
    <property type="entry name" value="Histidine kinase-like ATPase, C-terminal domain"/>
    <property type="match status" value="1"/>
</dbReference>
<feature type="transmembrane region" description="Helical" evidence="7">
    <location>
        <begin position="131"/>
        <end position="155"/>
    </location>
</feature>
<gene>
    <name evidence="10" type="ORF">SAMN04487945_0440</name>
</gene>
<feature type="transmembrane region" description="Helical" evidence="7">
    <location>
        <begin position="37"/>
        <end position="61"/>
    </location>
</feature>
<evidence type="ECO:0000256" key="2">
    <source>
        <dbReference type="ARBA" id="ARBA00012438"/>
    </source>
</evidence>
<feature type="transmembrane region" description="Helical" evidence="7">
    <location>
        <begin position="167"/>
        <end position="186"/>
    </location>
</feature>
<comment type="catalytic activity">
    <reaction evidence="1">
        <text>ATP + protein L-histidine = ADP + protein N-phospho-L-histidine.</text>
        <dbReference type="EC" id="2.7.13.3"/>
    </reaction>
</comment>
<keyword evidence="7" id="KW-1133">Transmembrane helix</keyword>
<dbReference type="PROSITE" id="PS50109">
    <property type="entry name" value="HIS_KIN"/>
    <property type="match status" value="1"/>
</dbReference>
<dbReference type="EMBL" id="FOJA01000001">
    <property type="protein sequence ID" value="SEV93295.1"/>
    <property type="molecule type" value="Genomic_DNA"/>
</dbReference>
<dbReference type="PANTHER" id="PTHR44936">
    <property type="entry name" value="SENSOR PROTEIN CREC"/>
    <property type="match status" value="1"/>
</dbReference>
<evidence type="ECO:0000313" key="10">
    <source>
        <dbReference type="EMBL" id="SEV93295.1"/>
    </source>
</evidence>
<name>A0A1I0MYV7_9EURY</name>
<dbReference type="STRING" id="355548.SAMN04487945_0440"/>
<dbReference type="InterPro" id="IPR000014">
    <property type="entry name" value="PAS"/>
</dbReference>
<dbReference type="SUPFAM" id="SSF55874">
    <property type="entry name" value="ATPase domain of HSP90 chaperone/DNA topoisomerase II/histidine kinase"/>
    <property type="match status" value="1"/>
</dbReference>
<dbReference type="PANTHER" id="PTHR44936:SF10">
    <property type="entry name" value="SENSOR PROTEIN RSTB"/>
    <property type="match status" value="1"/>
</dbReference>
<sequence>MALLSTLASVTALATASALFGYGTWRTAQNRERPSAGPLLAVLGLLTVWALFALGSVLPVLSELDVVSTVFSLGHLGAGIVFPGVWVVYALSYTGRGSGLNVWRVALFVPLVVPAVLSGVVLAVMEPGESAEVLLAPLFGTILFHAVALLVYGVYRLVRFGWSHPRIAERQVAVVTGGITAPYLLVVLWDGSVLRGTDIGLLASGLLLVAAVRRYPVASGFPEADHVARTRVVETLQEAVLVLDWDDHVLDVNDTTAEWFGTTADAMVGESVHGVVGGLADTDLAAGATGRVSLQTARGRRRFQYSVSAVTDASDGDAGEVARTLLLRDVTGSVTRQQRLTVLNRILRHNVRNNLDAALAYADRVTDDEMREGITDNVRETLDVASKARDAEEVMNSVTDDSEPVRLADVAATVADQFRTGEYAGTVSVTSVDEPVVQSHRSVVRRVLVELVENAFVHSSDSVAVEVVVRDCDGEWAEIVVADDGPGIPEEERAVLASGTETQLEHGHGIGLWFVTWAVTRLGGTVDFEENDPSGSVVTVRLTASGNRQSA</sequence>
<protein>
    <recommendedName>
        <fullName evidence="2">histidine kinase</fullName>
        <ecNumber evidence="2">2.7.13.3</ecNumber>
    </recommendedName>
</protein>
<evidence type="ECO:0000259" key="9">
    <source>
        <dbReference type="PROSITE" id="PS50112"/>
    </source>
</evidence>
<evidence type="ECO:0000256" key="6">
    <source>
        <dbReference type="ARBA" id="ARBA00022840"/>
    </source>
</evidence>
<proteinExistence type="predicted"/>
<evidence type="ECO:0000313" key="11">
    <source>
        <dbReference type="Proteomes" id="UP000198518"/>
    </source>
</evidence>
<dbReference type="Gene3D" id="3.30.450.20">
    <property type="entry name" value="PAS domain"/>
    <property type="match status" value="1"/>
</dbReference>
<dbReference type="EC" id="2.7.13.3" evidence="2"/>
<feature type="transmembrane region" description="Helical" evidence="7">
    <location>
        <begin position="6"/>
        <end position="25"/>
    </location>
</feature>
<dbReference type="Proteomes" id="UP000198518">
    <property type="component" value="Unassembled WGS sequence"/>
</dbReference>
<feature type="transmembrane region" description="Helical" evidence="7">
    <location>
        <begin position="105"/>
        <end position="125"/>
    </location>
</feature>
<organism evidence="10 11">
    <name type="scientific">Halobacterium jilantaiense</name>
    <dbReference type="NCBI Taxonomy" id="355548"/>
    <lineage>
        <taxon>Archaea</taxon>
        <taxon>Methanobacteriati</taxon>
        <taxon>Methanobacteriota</taxon>
        <taxon>Stenosarchaea group</taxon>
        <taxon>Halobacteria</taxon>
        <taxon>Halobacteriales</taxon>
        <taxon>Halobacteriaceae</taxon>
        <taxon>Halobacterium</taxon>
    </lineage>
</organism>